<reference evidence="2 3" key="1">
    <citation type="submission" date="2024-06" db="EMBL/GenBank/DDBJ databases">
        <title>The Natural Products Discovery Center: Release of the First 8490 Sequenced Strains for Exploring Actinobacteria Biosynthetic Diversity.</title>
        <authorList>
            <person name="Kalkreuter E."/>
            <person name="Kautsar S.A."/>
            <person name="Yang D."/>
            <person name="Bader C.D."/>
            <person name="Teijaro C.N."/>
            <person name="Fluegel L."/>
            <person name="Davis C.M."/>
            <person name="Simpson J.R."/>
            <person name="Lauterbach L."/>
            <person name="Steele A.D."/>
            <person name="Gui C."/>
            <person name="Meng S."/>
            <person name="Li G."/>
            <person name="Viehrig K."/>
            <person name="Ye F."/>
            <person name="Su P."/>
            <person name="Kiefer A.F."/>
            <person name="Nichols A."/>
            <person name="Cepeda A.J."/>
            <person name="Yan W."/>
            <person name="Fan B."/>
            <person name="Jiang Y."/>
            <person name="Adhikari A."/>
            <person name="Zheng C.-J."/>
            <person name="Schuster L."/>
            <person name="Cowan T.M."/>
            <person name="Smanski M.J."/>
            <person name="Chevrette M.G."/>
            <person name="De Carvalho L.P.S."/>
            <person name="Shen B."/>
        </authorList>
    </citation>
    <scope>NUCLEOTIDE SEQUENCE [LARGE SCALE GENOMIC DNA]</scope>
    <source>
        <strain evidence="2 3">NPDC048946</strain>
    </source>
</reference>
<evidence type="ECO:0000313" key="3">
    <source>
        <dbReference type="Proteomes" id="UP001551482"/>
    </source>
</evidence>
<dbReference type="InterPro" id="IPR025349">
    <property type="entry name" value="DUF4253"/>
</dbReference>
<protein>
    <submittedName>
        <fullName evidence="2">DUF4253 domain-containing protein</fullName>
    </submittedName>
</protein>
<evidence type="ECO:0000259" key="1">
    <source>
        <dbReference type="Pfam" id="PF14062"/>
    </source>
</evidence>
<dbReference type="RefSeq" id="WP_358351026.1">
    <property type="nucleotide sequence ID" value="NZ_JBEZFP010000014.1"/>
</dbReference>
<sequence>MGMSISELQRLFGVPGVGLPESPGGPGAFGGPEVPSLPVLREAAKAVDGSPVYVGEVAGTDAFRLWSRLRGLHDRTGWWPVLAGEPEALDRVLVGLERGFAPTLAGPDGTSPDGRALLDGWARESVRFLPSPAAPADSGAGASSAGPDVPRVLRRLTEHVADQVDLDLVGGLHVSALGQERTVLCLVQAPSGADVPTLLNWLGACNYDITGPEHTAVLRHFERRYGAELVTLETAVLEVLVTRRPRTPETVATAAVEHYAYCNDIVHQGVGTIEELISGQLRSGSWYFWWD</sequence>
<keyword evidence="3" id="KW-1185">Reference proteome</keyword>
<dbReference type="Pfam" id="PF14062">
    <property type="entry name" value="DUF4253"/>
    <property type="match status" value="1"/>
</dbReference>
<accession>A0ABV3DE46</accession>
<dbReference type="Proteomes" id="UP001551482">
    <property type="component" value="Unassembled WGS sequence"/>
</dbReference>
<organism evidence="2 3">
    <name type="scientific">Streptodolium elevatio</name>
    <dbReference type="NCBI Taxonomy" id="3157996"/>
    <lineage>
        <taxon>Bacteria</taxon>
        <taxon>Bacillati</taxon>
        <taxon>Actinomycetota</taxon>
        <taxon>Actinomycetes</taxon>
        <taxon>Kitasatosporales</taxon>
        <taxon>Streptomycetaceae</taxon>
        <taxon>Streptodolium</taxon>
    </lineage>
</organism>
<feature type="domain" description="DUF4253" evidence="1">
    <location>
        <begin position="184"/>
        <end position="291"/>
    </location>
</feature>
<proteinExistence type="predicted"/>
<gene>
    <name evidence="2" type="ORF">AB0C36_08225</name>
</gene>
<name>A0ABV3DE46_9ACTN</name>
<evidence type="ECO:0000313" key="2">
    <source>
        <dbReference type="EMBL" id="MEU8133479.1"/>
    </source>
</evidence>
<dbReference type="EMBL" id="JBEZFP010000014">
    <property type="protein sequence ID" value="MEU8133479.1"/>
    <property type="molecule type" value="Genomic_DNA"/>
</dbReference>
<comment type="caution">
    <text evidence="2">The sequence shown here is derived from an EMBL/GenBank/DDBJ whole genome shotgun (WGS) entry which is preliminary data.</text>
</comment>